<comment type="caution">
    <text evidence="3">The sequence shown here is derived from an EMBL/GenBank/DDBJ whole genome shotgun (WGS) entry which is preliminary data.</text>
</comment>
<evidence type="ECO:0000256" key="1">
    <source>
        <dbReference type="SAM" id="Phobius"/>
    </source>
</evidence>
<proteinExistence type="predicted"/>
<gene>
    <name evidence="3" type="ORF">COX37_00155</name>
</gene>
<sequence length="168" mass="18498">MRKFLFLSIALVAVGFFVLAVPAQTSAEGLVPCGGSPRCCESPTITTGCTNPDQPLNPTNCDYRCKFCDIFVLVNNIIKFLLVPNVSLNSGFPIVSIIASLYIVIGGFWMVFRSTNEQDYKKGKDMVWAVVAGMLVIFASWAFLNTIFTQIGIAQWTGLGTWWTIVCH</sequence>
<keyword evidence="1" id="KW-0812">Transmembrane</keyword>
<evidence type="ECO:0000256" key="2">
    <source>
        <dbReference type="SAM" id="SignalP"/>
    </source>
</evidence>
<organism evidence="3 4">
    <name type="scientific">Candidatus Nealsonbacteria bacterium CG23_combo_of_CG06-09_8_20_14_all_39_17</name>
    <dbReference type="NCBI Taxonomy" id="1974722"/>
    <lineage>
        <taxon>Bacteria</taxon>
        <taxon>Candidatus Nealsoniibacteriota</taxon>
    </lineage>
</organism>
<evidence type="ECO:0000313" key="4">
    <source>
        <dbReference type="Proteomes" id="UP000229976"/>
    </source>
</evidence>
<feature type="transmembrane region" description="Helical" evidence="1">
    <location>
        <begin position="126"/>
        <end position="144"/>
    </location>
</feature>
<reference evidence="3 4" key="1">
    <citation type="submission" date="2017-09" db="EMBL/GenBank/DDBJ databases">
        <title>Depth-based differentiation of microbial function through sediment-hosted aquifers and enrichment of novel symbionts in the deep terrestrial subsurface.</title>
        <authorList>
            <person name="Probst A.J."/>
            <person name="Ladd B."/>
            <person name="Jarett J.K."/>
            <person name="Geller-Mcgrath D.E."/>
            <person name="Sieber C.M."/>
            <person name="Emerson J.B."/>
            <person name="Anantharaman K."/>
            <person name="Thomas B.C."/>
            <person name="Malmstrom R."/>
            <person name="Stieglmeier M."/>
            <person name="Klingl A."/>
            <person name="Woyke T."/>
            <person name="Ryan C.M."/>
            <person name="Banfield J.F."/>
        </authorList>
    </citation>
    <scope>NUCLEOTIDE SEQUENCE [LARGE SCALE GENOMIC DNA]</scope>
    <source>
        <strain evidence="3">CG23_combo_of_CG06-09_8_20_14_all_39_17</strain>
    </source>
</reference>
<dbReference type="EMBL" id="PCRO01000003">
    <property type="protein sequence ID" value="PIP23145.1"/>
    <property type="molecule type" value="Genomic_DNA"/>
</dbReference>
<dbReference type="Proteomes" id="UP000229976">
    <property type="component" value="Unassembled WGS sequence"/>
</dbReference>
<feature type="transmembrane region" description="Helical" evidence="1">
    <location>
        <begin position="92"/>
        <end position="114"/>
    </location>
</feature>
<protein>
    <submittedName>
        <fullName evidence="3">Uncharacterized protein</fullName>
    </submittedName>
</protein>
<name>A0A2G9YV76_9BACT</name>
<keyword evidence="1" id="KW-1133">Transmembrane helix</keyword>
<feature type="chain" id="PRO_5013600957" evidence="2">
    <location>
        <begin position="28"/>
        <end position="168"/>
    </location>
</feature>
<keyword evidence="2" id="KW-0732">Signal</keyword>
<accession>A0A2G9YV76</accession>
<evidence type="ECO:0000313" key="3">
    <source>
        <dbReference type="EMBL" id="PIP23145.1"/>
    </source>
</evidence>
<feature type="signal peptide" evidence="2">
    <location>
        <begin position="1"/>
        <end position="27"/>
    </location>
</feature>
<keyword evidence="1" id="KW-0472">Membrane</keyword>
<dbReference type="AlphaFoldDB" id="A0A2G9YV76"/>